<keyword evidence="3" id="KW-1185">Reference proteome</keyword>
<feature type="transmembrane region" description="Helical" evidence="1">
    <location>
        <begin position="38"/>
        <end position="56"/>
    </location>
</feature>
<protein>
    <submittedName>
        <fullName evidence="2">DUF2306 domain-containing protein</fullName>
    </submittedName>
</protein>
<keyword evidence="1" id="KW-0812">Transmembrane</keyword>
<feature type="transmembrane region" description="Helical" evidence="1">
    <location>
        <begin position="162"/>
        <end position="181"/>
    </location>
</feature>
<name>A0A3N5Y4R4_9ALTE</name>
<keyword evidence="1" id="KW-0472">Membrane</keyword>
<proteinExistence type="predicted"/>
<dbReference type="OrthoDB" id="5653727at2"/>
<dbReference type="Pfam" id="PF10067">
    <property type="entry name" value="DUF2306"/>
    <property type="match status" value="1"/>
</dbReference>
<evidence type="ECO:0000313" key="3">
    <source>
        <dbReference type="Proteomes" id="UP000275281"/>
    </source>
</evidence>
<evidence type="ECO:0000313" key="2">
    <source>
        <dbReference type="EMBL" id="RPJ68163.1"/>
    </source>
</evidence>
<keyword evidence="1" id="KW-1133">Transmembrane helix</keyword>
<feature type="transmembrane region" description="Helical" evidence="1">
    <location>
        <begin position="193"/>
        <end position="210"/>
    </location>
</feature>
<sequence>MMSSILIFHICAGAIGLLAGYVVIFIKKGQVGHKYLGRVYVVCMLSLGLSGTYIAVFREVPLSILNGLVLCYFVLSSLNTIWQAPKRINYLDKLLFAFVTFIILGFVWYGYQATQAEGGKLGGFGVEAYIVFGSVMLCCCIGDYRNLNQGGSVGNSRLVRHLWRMFFPLFMSTAAFFLGQARLLPDPLQKTEILLAPVLLVILSGIYWVFKVPRYGFKPR</sequence>
<feature type="transmembrane region" description="Helical" evidence="1">
    <location>
        <begin position="123"/>
        <end position="141"/>
    </location>
</feature>
<feature type="transmembrane region" description="Helical" evidence="1">
    <location>
        <begin position="94"/>
        <end position="111"/>
    </location>
</feature>
<reference evidence="2 3" key="1">
    <citation type="submission" date="2018-11" db="EMBL/GenBank/DDBJ databases">
        <authorList>
            <person name="Ye M.-Q."/>
            <person name="Du Z.-J."/>
        </authorList>
    </citation>
    <scope>NUCLEOTIDE SEQUENCE [LARGE SCALE GENOMIC DNA]</scope>
    <source>
        <strain evidence="2 3">U0105</strain>
    </source>
</reference>
<dbReference type="Proteomes" id="UP000275281">
    <property type="component" value="Unassembled WGS sequence"/>
</dbReference>
<dbReference type="RefSeq" id="WP_124026165.1">
    <property type="nucleotide sequence ID" value="NZ_JBHRSN010000005.1"/>
</dbReference>
<dbReference type="InterPro" id="IPR018750">
    <property type="entry name" value="DUF2306_membrane"/>
</dbReference>
<dbReference type="EMBL" id="RPOK01000001">
    <property type="protein sequence ID" value="RPJ68163.1"/>
    <property type="molecule type" value="Genomic_DNA"/>
</dbReference>
<accession>A0A3N5Y4R4</accession>
<feature type="transmembrane region" description="Helical" evidence="1">
    <location>
        <begin position="62"/>
        <end position="82"/>
    </location>
</feature>
<feature type="transmembrane region" description="Helical" evidence="1">
    <location>
        <begin position="6"/>
        <end position="26"/>
    </location>
</feature>
<evidence type="ECO:0000256" key="1">
    <source>
        <dbReference type="SAM" id="Phobius"/>
    </source>
</evidence>
<organism evidence="2 3">
    <name type="scientific">Alteromonas sediminis</name>
    <dbReference type="NCBI Taxonomy" id="2259342"/>
    <lineage>
        <taxon>Bacteria</taxon>
        <taxon>Pseudomonadati</taxon>
        <taxon>Pseudomonadota</taxon>
        <taxon>Gammaproteobacteria</taxon>
        <taxon>Alteromonadales</taxon>
        <taxon>Alteromonadaceae</taxon>
        <taxon>Alteromonas/Salinimonas group</taxon>
        <taxon>Alteromonas</taxon>
    </lineage>
</organism>
<dbReference type="AlphaFoldDB" id="A0A3N5Y4R4"/>
<gene>
    <name evidence="2" type="ORF">DRW07_01775</name>
</gene>
<comment type="caution">
    <text evidence="2">The sequence shown here is derived from an EMBL/GenBank/DDBJ whole genome shotgun (WGS) entry which is preliminary data.</text>
</comment>